<evidence type="ECO:0000313" key="9">
    <source>
        <dbReference type="Proteomes" id="UP000250235"/>
    </source>
</evidence>
<keyword evidence="3" id="KW-0238">DNA-binding</keyword>
<gene>
    <name evidence="8" type="ORF">F511_29037</name>
</gene>
<dbReference type="Proteomes" id="UP000250235">
    <property type="component" value="Unassembled WGS sequence"/>
</dbReference>
<feature type="region of interest" description="Disordered" evidence="6">
    <location>
        <begin position="1"/>
        <end position="53"/>
    </location>
</feature>
<evidence type="ECO:0000256" key="5">
    <source>
        <dbReference type="ARBA" id="ARBA00023242"/>
    </source>
</evidence>
<feature type="domain" description="BHLH" evidence="7">
    <location>
        <begin position="42"/>
        <end position="91"/>
    </location>
</feature>
<evidence type="ECO:0000256" key="4">
    <source>
        <dbReference type="ARBA" id="ARBA00023163"/>
    </source>
</evidence>
<evidence type="ECO:0000256" key="3">
    <source>
        <dbReference type="ARBA" id="ARBA00023125"/>
    </source>
</evidence>
<dbReference type="InterPro" id="IPR045843">
    <property type="entry name" value="IND-like"/>
</dbReference>
<dbReference type="GO" id="GO:0005634">
    <property type="term" value="C:nucleus"/>
    <property type="evidence" value="ECO:0007669"/>
    <property type="project" value="UniProtKB-SubCell"/>
</dbReference>
<evidence type="ECO:0000256" key="6">
    <source>
        <dbReference type="SAM" id="MobiDB-lite"/>
    </source>
</evidence>
<evidence type="ECO:0000256" key="1">
    <source>
        <dbReference type="ARBA" id="ARBA00004123"/>
    </source>
</evidence>
<dbReference type="GO" id="GO:0003677">
    <property type="term" value="F:DNA binding"/>
    <property type="evidence" value="ECO:0007669"/>
    <property type="project" value="UniProtKB-KW"/>
</dbReference>
<dbReference type="CDD" id="cd11454">
    <property type="entry name" value="bHLH_AtIND_like"/>
    <property type="match status" value="1"/>
</dbReference>
<sequence length="147" mass="16861">MDSPSFPNPSTSTECTSINNGKEESIRKYNKKKTNTSAPLKLSTDPQSVAARRRRHRISNRFKILQSLVPGGSKMDTVSMLEEAIQYVKFLKEQISWLHQQAMVSESVIPIHHHQEFDLPNDYTEDQVQAVNEDYWFQCGENVAFNS</sequence>
<dbReference type="PANTHER" id="PTHR45914">
    <property type="entry name" value="TRANSCRIPTION FACTOR HEC3-RELATED"/>
    <property type="match status" value="1"/>
</dbReference>
<dbReference type="GO" id="GO:0003700">
    <property type="term" value="F:DNA-binding transcription factor activity"/>
    <property type="evidence" value="ECO:0007669"/>
    <property type="project" value="InterPro"/>
</dbReference>
<protein>
    <recommendedName>
        <fullName evidence="7">BHLH domain-containing protein</fullName>
    </recommendedName>
</protein>
<reference evidence="8 9" key="1">
    <citation type="journal article" date="2015" name="Proc. Natl. Acad. Sci. U.S.A.">
        <title>The resurrection genome of Boea hygrometrica: A blueprint for survival of dehydration.</title>
        <authorList>
            <person name="Xiao L."/>
            <person name="Yang G."/>
            <person name="Zhang L."/>
            <person name="Yang X."/>
            <person name="Zhao S."/>
            <person name="Ji Z."/>
            <person name="Zhou Q."/>
            <person name="Hu M."/>
            <person name="Wang Y."/>
            <person name="Chen M."/>
            <person name="Xu Y."/>
            <person name="Jin H."/>
            <person name="Xiao X."/>
            <person name="Hu G."/>
            <person name="Bao F."/>
            <person name="Hu Y."/>
            <person name="Wan P."/>
            <person name="Li L."/>
            <person name="Deng X."/>
            <person name="Kuang T."/>
            <person name="Xiang C."/>
            <person name="Zhu J.K."/>
            <person name="Oliver M.J."/>
            <person name="He Y."/>
        </authorList>
    </citation>
    <scope>NUCLEOTIDE SEQUENCE [LARGE SCALE GENOMIC DNA]</scope>
    <source>
        <strain evidence="9">cv. XS01</strain>
    </source>
</reference>
<dbReference type="PANTHER" id="PTHR45914:SF2">
    <property type="entry name" value="TRANSCRIPTION FACTOR BHLH140-LIKE PROTEIN"/>
    <property type="match status" value="1"/>
</dbReference>
<keyword evidence="4" id="KW-0804">Transcription</keyword>
<organism evidence="8 9">
    <name type="scientific">Dorcoceras hygrometricum</name>
    <dbReference type="NCBI Taxonomy" id="472368"/>
    <lineage>
        <taxon>Eukaryota</taxon>
        <taxon>Viridiplantae</taxon>
        <taxon>Streptophyta</taxon>
        <taxon>Embryophyta</taxon>
        <taxon>Tracheophyta</taxon>
        <taxon>Spermatophyta</taxon>
        <taxon>Magnoliopsida</taxon>
        <taxon>eudicotyledons</taxon>
        <taxon>Gunneridae</taxon>
        <taxon>Pentapetalae</taxon>
        <taxon>asterids</taxon>
        <taxon>lamiids</taxon>
        <taxon>Lamiales</taxon>
        <taxon>Gesneriaceae</taxon>
        <taxon>Didymocarpoideae</taxon>
        <taxon>Trichosporeae</taxon>
        <taxon>Loxocarpinae</taxon>
        <taxon>Dorcoceras</taxon>
    </lineage>
</organism>
<keyword evidence="5" id="KW-0539">Nucleus</keyword>
<dbReference type="InterPro" id="IPR036638">
    <property type="entry name" value="HLH_DNA-bd_sf"/>
</dbReference>
<evidence type="ECO:0000256" key="2">
    <source>
        <dbReference type="ARBA" id="ARBA00023015"/>
    </source>
</evidence>
<dbReference type="AlphaFoldDB" id="A0A2Z7CRG7"/>
<dbReference type="FunFam" id="4.10.280.10:FF:000089">
    <property type="entry name" value="Transcription factor LAX PANICLE"/>
    <property type="match status" value="1"/>
</dbReference>
<proteinExistence type="predicted"/>
<keyword evidence="2" id="KW-0805">Transcription regulation</keyword>
<dbReference type="EMBL" id="KQ992998">
    <property type="protein sequence ID" value="KZV49652.1"/>
    <property type="molecule type" value="Genomic_DNA"/>
</dbReference>
<dbReference type="InterPro" id="IPR011598">
    <property type="entry name" value="bHLH_dom"/>
</dbReference>
<evidence type="ECO:0000313" key="8">
    <source>
        <dbReference type="EMBL" id="KZV49652.1"/>
    </source>
</evidence>
<dbReference type="GO" id="GO:0046983">
    <property type="term" value="F:protein dimerization activity"/>
    <property type="evidence" value="ECO:0007669"/>
    <property type="project" value="InterPro"/>
</dbReference>
<dbReference type="Pfam" id="PF00010">
    <property type="entry name" value="HLH"/>
    <property type="match status" value="1"/>
</dbReference>
<comment type="subcellular location">
    <subcellularLocation>
        <location evidence="1">Nucleus</location>
    </subcellularLocation>
</comment>
<dbReference type="OrthoDB" id="2017571at2759"/>
<evidence type="ECO:0000259" key="7">
    <source>
        <dbReference type="PROSITE" id="PS50888"/>
    </source>
</evidence>
<dbReference type="Gene3D" id="4.10.280.10">
    <property type="entry name" value="Helix-loop-helix DNA-binding domain"/>
    <property type="match status" value="1"/>
</dbReference>
<dbReference type="SUPFAM" id="SSF47459">
    <property type="entry name" value="HLH, helix-loop-helix DNA-binding domain"/>
    <property type="match status" value="1"/>
</dbReference>
<dbReference type="PROSITE" id="PS50888">
    <property type="entry name" value="BHLH"/>
    <property type="match status" value="1"/>
</dbReference>
<keyword evidence="9" id="KW-1185">Reference proteome</keyword>
<accession>A0A2Z7CRG7</accession>
<feature type="compositionally biased region" description="Polar residues" evidence="6">
    <location>
        <begin position="8"/>
        <end position="20"/>
    </location>
</feature>
<name>A0A2Z7CRG7_9LAMI</name>
<dbReference type="SMART" id="SM00353">
    <property type="entry name" value="HLH"/>
    <property type="match status" value="1"/>
</dbReference>